<evidence type="ECO:0000313" key="2">
    <source>
        <dbReference type="WBParaSite" id="PSU_v2.g2842.t1"/>
    </source>
</evidence>
<protein>
    <submittedName>
        <fullName evidence="2">Uncharacterized protein</fullName>
    </submittedName>
</protein>
<dbReference type="AlphaFoldDB" id="A0A914YS53"/>
<sequence>MEFVGDLSGITTRNKPNATYQSMIDGEMVYEYAIHRYNKKKTKASFRCAGCRSAIDDGRNPEFKIYYLKGAVDYESKIVRFDENPDMHPHCCERRHPFFVKGKQLRREVRNEIKGSGVTGSECIKNFNKKVKEKEEDGDHDGVMSRIGTTEALRKTLKKAAKPNFVQHCAPTDIDPELKNHLFPMDLTLSA</sequence>
<organism evidence="1 2">
    <name type="scientific">Panagrolaimus superbus</name>
    <dbReference type="NCBI Taxonomy" id="310955"/>
    <lineage>
        <taxon>Eukaryota</taxon>
        <taxon>Metazoa</taxon>
        <taxon>Ecdysozoa</taxon>
        <taxon>Nematoda</taxon>
        <taxon>Chromadorea</taxon>
        <taxon>Rhabditida</taxon>
        <taxon>Tylenchina</taxon>
        <taxon>Panagrolaimomorpha</taxon>
        <taxon>Panagrolaimoidea</taxon>
        <taxon>Panagrolaimidae</taxon>
        <taxon>Panagrolaimus</taxon>
    </lineage>
</organism>
<reference evidence="2" key="1">
    <citation type="submission" date="2022-11" db="UniProtKB">
        <authorList>
            <consortium name="WormBaseParasite"/>
        </authorList>
    </citation>
    <scope>IDENTIFICATION</scope>
</reference>
<name>A0A914YS53_9BILA</name>
<dbReference type="Proteomes" id="UP000887577">
    <property type="component" value="Unplaced"/>
</dbReference>
<evidence type="ECO:0000313" key="1">
    <source>
        <dbReference type="Proteomes" id="UP000887577"/>
    </source>
</evidence>
<keyword evidence="1" id="KW-1185">Reference proteome</keyword>
<dbReference type="WBParaSite" id="PSU_v2.g2842.t1">
    <property type="protein sequence ID" value="PSU_v2.g2842.t1"/>
    <property type="gene ID" value="PSU_v2.g2842"/>
</dbReference>
<proteinExistence type="predicted"/>
<accession>A0A914YS53</accession>